<sequence>MLTDITRAAAQHVIGIMIFPKLWSHMWLYHGVADYVANFIFDELEPSFRIHDMSLARTLLWTRVERDMRPSATLPYYFFDTWHDKMYFRRDDYHTYQTETILSMVHQYYDFRDIGNLVKQFLFRGTEKYFGPTPTTFVKHLADKRLKKLVRDWYKNRGTPILHVNLDENEAFAELTQERYSLIHSPEDKHYNWTILIRCKYVVPMNTTHYNIWMYSNNNNHMVNATEIQRCLLDSHSTGK</sequence>
<dbReference type="OrthoDB" id="7696631at2759"/>
<protein>
    <submittedName>
        <fullName evidence="1">Uncharacterized protein</fullName>
    </submittedName>
</protein>
<organism evidence="1 2">
    <name type="scientific">Cotesia typhae</name>
    <dbReference type="NCBI Taxonomy" id="2053667"/>
    <lineage>
        <taxon>Eukaryota</taxon>
        <taxon>Metazoa</taxon>
        <taxon>Ecdysozoa</taxon>
        <taxon>Arthropoda</taxon>
        <taxon>Hexapoda</taxon>
        <taxon>Insecta</taxon>
        <taxon>Pterygota</taxon>
        <taxon>Neoptera</taxon>
        <taxon>Endopterygota</taxon>
        <taxon>Hymenoptera</taxon>
        <taxon>Apocrita</taxon>
        <taxon>Ichneumonoidea</taxon>
        <taxon>Braconidae</taxon>
        <taxon>Microgastrinae</taxon>
        <taxon>Cotesia</taxon>
    </lineage>
</organism>
<name>A0A8J5R0G4_9HYME</name>
<evidence type="ECO:0000313" key="1">
    <source>
        <dbReference type="EMBL" id="KAG8040092.1"/>
    </source>
</evidence>
<accession>A0A8J5R0G4</accession>
<keyword evidence="2" id="KW-1185">Reference proteome</keyword>
<proteinExistence type="predicted"/>
<gene>
    <name evidence="1" type="ORF">G9C98_001208</name>
</gene>
<reference evidence="1" key="1">
    <citation type="submission" date="2020-03" db="EMBL/GenBank/DDBJ databases">
        <authorList>
            <person name="Chebbi M.A."/>
            <person name="Drezen J.M."/>
        </authorList>
    </citation>
    <scope>NUCLEOTIDE SEQUENCE</scope>
    <source>
        <tissue evidence="1">Whole body</tissue>
    </source>
</reference>
<dbReference type="Proteomes" id="UP000729913">
    <property type="component" value="Unassembled WGS sequence"/>
</dbReference>
<comment type="caution">
    <text evidence="1">The sequence shown here is derived from an EMBL/GenBank/DDBJ whole genome shotgun (WGS) entry which is preliminary data.</text>
</comment>
<dbReference type="EMBL" id="JAAOIC020000024">
    <property type="protein sequence ID" value="KAG8040092.1"/>
    <property type="molecule type" value="Genomic_DNA"/>
</dbReference>
<reference evidence="1" key="2">
    <citation type="submission" date="2021-04" db="EMBL/GenBank/DDBJ databases">
        <title>Genome-wide patterns of bracovirus chromosomal integration into multiple host tissues during parasitism.</title>
        <authorList>
            <person name="Chebbi M.A.C."/>
        </authorList>
    </citation>
    <scope>NUCLEOTIDE SEQUENCE</scope>
    <source>
        <tissue evidence="1">Whole body</tissue>
    </source>
</reference>
<dbReference type="AlphaFoldDB" id="A0A8J5R0G4"/>
<evidence type="ECO:0000313" key="2">
    <source>
        <dbReference type="Proteomes" id="UP000729913"/>
    </source>
</evidence>